<evidence type="ECO:0000313" key="2">
    <source>
        <dbReference type="EMBL" id="KRZ63470.1"/>
    </source>
</evidence>
<name>A0A0V1LWJ6_9BILA</name>
<keyword evidence="3" id="KW-1185">Reference proteome</keyword>
<organism evidence="2 3">
    <name type="scientific">Trichinella nativa</name>
    <dbReference type="NCBI Taxonomy" id="6335"/>
    <lineage>
        <taxon>Eukaryota</taxon>
        <taxon>Metazoa</taxon>
        <taxon>Ecdysozoa</taxon>
        <taxon>Nematoda</taxon>
        <taxon>Enoplea</taxon>
        <taxon>Dorylaimia</taxon>
        <taxon>Trichinellida</taxon>
        <taxon>Trichinellidae</taxon>
        <taxon>Trichinella</taxon>
    </lineage>
</organism>
<dbReference type="EMBL" id="JYDW01000001">
    <property type="protein sequence ID" value="KRZ63470.1"/>
    <property type="molecule type" value="Genomic_DNA"/>
</dbReference>
<comment type="caution">
    <text evidence="2">The sequence shown here is derived from an EMBL/GenBank/DDBJ whole genome shotgun (WGS) entry which is preliminary data.</text>
</comment>
<proteinExistence type="predicted"/>
<keyword evidence="1" id="KW-0732">Signal</keyword>
<reference evidence="2 3" key="1">
    <citation type="submission" date="2015-05" db="EMBL/GenBank/DDBJ databases">
        <title>Evolution of Trichinella species and genotypes.</title>
        <authorList>
            <person name="Korhonen P.K."/>
            <person name="Edoardo P."/>
            <person name="Giuseppe L.R."/>
            <person name="Gasser R.B."/>
        </authorList>
    </citation>
    <scope>NUCLEOTIDE SEQUENCE [LARGE SCALE GENOMIC DNA]</scope>
    <source>
        <strain evidence="2">ISS10</strain>
    </source>
</reference>
<dbReference type="Proteomes" id="UP000054721">
    <property type="component" value="Unassembled WGS sequence"/>
</dbReference>
<evidence type="ECO:0000313" key="3">
    <source>
        <dbReference type="Proteomes" id="UP000054721"/>
    </source>
</evidence>
<protein>
    <submittedName>
        <fullName evidence="2">Uncharacterized protein</fullName>
    </submittedName>
</protein>
<evidence type="ECO:0000256" key="1">
    <source>
        <dbReference type="SAM" id="SignalP"/>
    </source>
</evidence>
<feature type="signal peptide" evidence="1">
    <location>
        <begin position="1"/>
        <end position="17"/>
    </location>
</feature>
<dbReference type="AlphaFoldDB" id="A0A0V1LWJ6"/>
<feature type="chain" id="PRO_5006882124" evidence="1">
    <location>
        <begin position="18"/>
        <end position="93"/>
    </location>
</feature>
<gene>
    <name evidence="2" type="ORF">T02_10678</name>
</gene>
<sequence length="93" mass="10383">MPAIIIAFVFLRGFVNFHFHVGVLEIDGCVGAASKDPDLSKIMANGIKTRFEVYGEVFKYNVRCQQGIDGKLKLINVHPNDIYRRQAPSGVQC</sequence>
<accession>A0A0V1LWJ6</accession>